<dbReference type="InterPro" id="IPR029068">
    <property type="entry name" value="Glyas_Bleomycin-R_OHBP_Dase"/>
</dbReference>
<dbReference type="PANTHER" id="PTHR34109">
    <property type="entry name" value="BNAUNNG04460D PROTEIN-RELATED"/>
    <property type="match status" value="1"/>
</dbReference>
<dbReference type="PROSITE" id="PS51819">
    <property type="entry name" value="VOC"/>
    <property type="match status" value="1"/>
</dbReference>
<dbReference type="SUPFAM" id="SSF54593">
    <property type="entry name" value="Glyoxalase/Bleomycin resistance protein/Dihydroxybiphenyl dioxygenase"/>
    <property type="match status" value="1"/>
</dbReference>
<gene>
    <name evidence="2" type="ORF">HALOF300_04605</name>
</gene>
<evidence type="ECO:0000259" key="1">
    <source>
        <dbReference type="PROSITE" id="PS51819"/>
    </source>
</evidence>
<evidence type="ECO:0000313" key="2">
    <source>
        <dbReference type="EMBL" id="VZO39907.1"/>
    </source>
</evidence>
<dbReference type="Gene3D" id="3.30.720.110">
    <property type="match status" value="1"/>
</dbReference>
<feature type="domain" description="VOC" evidence="1">
    <location>
        <begin position="10"/>
        <end position="126"/>
    </location>
</feature>
<dbReference type="EMBL" id="CACRYJ010000066">
    <property type="protein sequence ID" value="VZO39907.1"/>
    <property type="molecule type" value="Genomic_DNA"/>
</dbReference>
<keyword evidence="3" id="KW-1185">Reference proteome</keyword>
<dbReference type="InterPro" id="IPR037523">
    <property type="entry name" value="VOC_core"/>
</dbReference>
<dbReference type="AlphaFoldDB" id="A0A7M4DR13"/>
<protein>
    <submittedName>
        <fullName evidence="2">Glyoxalase-like domain protein</fullName>
    </submittedName>
</protein>
<dbReference type="Gene3D" id="3.30.720.120">
    <property type="match status" value="1"/>
</dbReference>
<dbReference type="CDD" id="cd07246">
    <property type="entry name" value="VOC_like"/>
    <property type="match status" value="1"/>
</dbReference>
<dbReference type="RefSeq" id="WP_156743203.1">
    <property type="nucleotide sequence ID" value="NZ_CACRYJ010000066.1"/>
</dbReference>
<organism evidence="2 3">
    <name type="scientific">Occultella aeris</name>
    <dbReference type="NCBI Taxonomy" id="2761496"/>
    <lineage>
        <taxon>Bacteria</taxon>
        <taxon>Bacillati</taxon>
        <taxon>Actinomycetota</taxon>
        <taxon>Actinomycetes</taxon>
        <taxon>Micrococcales</taxon>
        <taxon>Ruaniaceae</taxon>
        <taxon>Occultella</taxon>
    </lineage>
</organism>
<dbReference type="Proteomes" id="UP000419743">
    <property type="component" value="Unassembled WGS sequence"/>
</dbReference>
<sequence length="160" mass="17952">MTTPSTVPDGYHTVNPWLINARTAEVIDFLVDVFEATERGRVEVDGVIGHAEVQVGDSVIMMFDSPPTWPPTPCFLRFYVPDDAAVHRRAIAAGARVITEPTEMFWGDRTSRIADPFGNLYWIHQHVADVDEAEAARRMTLPRFQEAMASVQSVEFHPGR</sequence>
<evidence type="ECO:0000313" key="3">
    <source>
        <dbReference type="Proteomes" id="UP000419743"/>
    </source>
</evidence>
<name>A0A7M4DR13_9MICO</name>
<dbReference type="Pfam" id="PF00903">
    <property type="entry name" value="Glyoxalase"/>
    <property type="match status" value="1"/>
</dbReference>
<accession>A0A7M4DR13</accession>
<proteinExistence type="predicted"/>
<dbReference type="PANTHER" id="PTHR34109:SF1">
    <property type="entry name" value="VOC DOMAIN-CONTAINING PROTEIN"/>
    <property type="match status" value="1"/>
</dbReference>
<comment type="caution">
    <text evidence="2">The sequence shown here is derived from an EMBL/GenBank/DDBJ whole genome shotgun (WGS) entry which is preliminary data.</text>
</comment>
<dbReference type="InterPro" id="IPR004360">
    <property type="entry name" value="Glyas_Fos-R_dOase_dom"/>
</dbReference>
<reference evidence="2 3" key="1">
    <citation type="submission" date="2019-11" db="EMBL/GenBank/DDBJ databases">
        <authorList>
            <person name="Criscuolo A."/>
        </authorList>
    </citation>
    <scope>NUCLEOTIDE SEQUENCE [LARGE SCALE GENOMIC DNA]</scope>
    <source>
        <strain evidence="2">CIP111667</strain>
    </source>
</reference>